<dbReference type="AlphaFoldDB" id="A0A3A8A9P7"/>
<keyword evidence="1 2" id="KW-0732">Signal</keyword>
<protein>
    <submittedName>
        <fullName evidence="4">Lipid A oxidase</fullName>
    </submittedName>
</protein>
<evidence type="ECO:0000256" key="2">
    <source>
        <dbReference type="SAM" id="SignalP"/>
    </source>
</evidence>
<name>A0A3A8A9P7_9HYPH</name>
<dbReference type="RefSeq" id="WP_109767811.1">
    <property type="nucleotide sequence ID" value="NZ_JASHJQ010000016.1"/>
</dbReference>
<dbReference type="SUPFAM" id="SSF56925">
    <property type="entry name" value="OMPA-like"/>
    <property type="match status" value="1"/>
</dbReference>
<accession>A0A3A8A9P7</accession>
<evidence type="ECO:0000256" key="1">
    <source>
        <dbReference type="ARBA" id="ARBA00022729"/>
    </source>
</evidence>
<evidence type="ECO:0000313" key="5">
    <source>
        <dbReference type="Proteomes" id="UP000246132"/>
    </source>
</evidence>
<feature type="domain" description="Outer membrane protein beta-barrel" evidence="3">
    <location>
        <begin position="6"/>
        <end position="218"/>
    </location>
</feature>
<comment type="caution">
    <text evidence="4">The sequence shown here is derived from an EMBL/GenBank/DDBJ whole genome shotgun (WGS) entry which is preliminary data.</text>
</comment>
<sequence length="218" mass="23973">MIRTSLIAAAVLASSTAVASAEFQFSAYGGWQTAPHSLVTVTGIGAESFTAGWDGRSFEMPPYWGLRGTYWLERLDMPKWGVSVDFTHAKVYADAATFPKTDNWTRFEFSDGINILTVSAMRRFDRWNGFEPYVGVGAGLSIPHVEVTRPEGTTFNYQVGGAALQAQVGANYHINDWLSVFGEYQFNYAMNNVTLTEGAKLETNIILNAFVAGVSVHF</sequence>
<dbReference type="Proteomes" id="UP000246132">
    <property type="component" value="Unassembled WGS sequence"/>
</dbReference>
<feature type="signal peptide" evidence="2">
    <location>
        <begin position="1"/>
        <end position="19"/>
    </location>
</feature>
<dbReference type="EMBL" id="QFWV02000004">
    <property type="protein sequence ID" value="RKF07037.1"/>
    <property type="molecule type" value="Genomic_DNA"/>
</dbReference>
<dbReference type="OrthoDB" id="9810784at2"/>
<evidence type="ECO:0000259" key="3">
    <source>
        <dbReference type="Pfam" id="PF13505"/>
    </source>
</evidence>
<gene>
    <name evidence="4" type="ORF">DEM25_003970</name>
</gene>
<dbReference type="Gene3D" id="2.40.160.20">
    <property type="match status" value="1"/>
</dbReference>
<keyword evidence="5" id="KW-1185">Reference proteome</keyword>
<dbReference type="InterPro" id="IPR027385">
    <property type="entry name" value="Beta-barrel_OMP"/>
</dbReference>
<dbReference type="InterPro" id="IPR011250">
    <property type="entry name" value="OMP/PagP_B-barrel"/>
</dbReference>
<evidence type="ECO:0000313" key="4">
    <source>
        <dbReference type="EMBL" id="RKF07037.1"/>
    </source>
</evidence>
<dbReference type="Pfam" id="PF13505">
    <property type="entry name" value="OMP_b-brl"/>
    <property type="match status" value="1"/>
</dbReference>
<proteinExistence type="predicted"/>
<reference evidence="4 5" key="1">
    <citation type="journal article" date="2018" name="Int. J. Syst. Bacteriol.">
        <title>Oceaniradius stylonemae gen. nov., sp. nov., isolated from a red alga, Stylonema cornu-cervi.</title>
        <authorList>
            <person name="Jeong S."/>
        </authorList>
    </citation>
    <scope>NUCLEOTIDE SEQUENCE [LARGE SCALE GENOMIC DNA]</scope>
    <source>
        <strain evidence="4 5">StC1</strain>
    </source>
</reference>
<organism evidence="4 5">
    <name type="scientific">Oceaniradius stylonematis</name>
    <dbReference type="NCBI Taxonomy" id="2184161"/>
    <lineage>
        <taxon>Bacteria</taxon>
        <taxon>Pseudomonadati</taxon>
        <taxon>Pseudomonadota</taxon>
        <taxon>Alphaproteobacteria</taxon>
        <taxon>Hyphomicrobiales</taxon>
        <taxon>Ahrensiaceae</taxon>
        <taxon>Oceaniradius</taxon>
    </lineage>
</organism>
<feature type="chain" id="PRO_5018520921" evidence="2">
    <location>
        <begin position="20"/>
        <end position="218"/>
    </location>
</feature>